<dbReference type="FunFam" id="3.40.50.150:FF:000009">
    <property type="entry name" value="23S rRNA (Uracil(1939)-C(5))-methyltransferase RlmD"/>
    <property type="match status" value="1"/>
</dbReference>
<dbReference type="FunFam" id="2.40.50.1070:FF:000003">
    <property type="entry name" value="23S rRNA (Uracil-5-)-methyltransferase RumA"/>
    <property type="match status" value="1"/>
</dbReference>
<dbReference type="CDD" id="cd02440">
    <property type="entry name" value="AdoMet_MTases"/>
    <property type="match status" value="1"/>
</dbReference>
<gene>
    <name evidence="4" type="primary">rlmCD_26</name>
    <name evidence="4" type="ORF">SDC9_86785</name>
</gene>
<keyword evidence="1 4" id="KW-0489">Methyltransferase</keyword>
<keyword evidence="2 4" id="KW-0808">Transferase</keyword>
<keyword evidence="3" id="KW-0949">S-adenosyl-L-methionine</keyword>
<dbReference type="InterPro" id="IPR030391">
    <property type="entry name" value="MeTrfase_TrmA_CS"/>
</dbReference>
<dbReference type="SUPFAM" id="SSF53335">
    <property type="entry name" value="S-adenosyl-L-methionine-dependent methyltransferases"/>
    <property type="match status" value="1"/>
</dbReference>
<dbReference type="Gene3D" id="2.40.50.1070">
    <property type="match status" value="1"/>
</dbReference>
<evidence type="ECO:0000256" key="1">
    <source>
        <dbReference type="ARBA" id="ARBA00022603"/>
    </source>
</evidence>
<accession>A0A644ZH25</accession>
<dbReference type="GO" id="GO:0070041">
    <property type="term" value="F:rRNA (uridine-C5-)-methyltransferase activity"/>
    <property type="evidence" value="ECO:0007669"/>
    <property type="project" value="TreeGrafter"/>
</dbReference>
<dbReference type="InterPro" id="IPR029063">
    <property type="entry name" value="SAM-dependent_MTases_sf"/>
</dbReference>
<evidence type="ECO:0000313" key="4">
    <source>
        <dbReference type="EMBL" id="MPM40146.1"/>
    </source>
</evidence>
<dbReference type="NCBIfam" id="TIGR00479">
    <property type="entry name" value="rumA"/>
    <property type="match status" value="1"/>
</dbReference>
<dbReference type="AlphaFoldDB" id="A0A644ZH25"/>
<sequence length="385" mass="43066">MKRYAKCPLSRTCGACQLMDYSYQHQLDMKMHHLEDLLGQFAPIAPIQGMEDPTCYRNKIQATFGYDWKGSLVSGIYREGTHLLVPIRSCMVQHPLADKILKSIRNLATRFSISPYDEDEGFGYLRHVLIKISNKTGEAMVVLICGRTPLPSSADFIAALKGQHPEITTVAQQVNAEKTSMVLGNEPVQVLWGKGYIEEELCSLTFRISPTSFFQVNPTQAEVLYTLAMRMARLESTDFVIDAYCGTGTIALIAAKSGAGEVLGIEVNETAVRDAEANAERNNLGNVHFVTADASSYLKDMAKEKKSCDVLFLDPPRSGSDERFLAAAIKLEPRRIVYISCNPRTLDRDVRYLLRFSDYQVKGIQPVDMFPHTDHIETIVLLARE</sequence>
<dbReference type="GO" id="GO:0070475">
    <property type="term" value="P:rRNA base methylation"/>
    <property type="evidence" value="ECO:0007669"/>
    <property type="project" value="TreeGrafter"/>
</dbReference>
<dbReference type="PANTHER" id="PTHR11061:SF30">
    <property type="entry name" value="TRNA (URACIL(54)-C(5))-METHYLTRANSFERASE"/>
    <property type="match status" value="1"/>
</dbReference>
<name>A0A644ZH25_9ZZZZ</name>
<protein>
    <submittedName>
        <fullName evidence="4">23S rRNA (Uracil-C(5))-methyltransferase RlmCD</fullName>
        <ecNumber evidence="4">2.1.1.189</ecNumber>
    </submittedName>
</protein>
<dbReference type="PROSITE" id="PS01230">
    <property type="entry name" value="TRMA_1"/>
    <property type="match status" value="1"/>
</dbReference>
<dbReference type="PANTHER" id="PTHR11061">
    <property type="entry name" value="RNA M5U METHYLTRANSFERASE"/>
    <property type="match status" value="1"/>
</dbReference>
<evidence type="ECO:0000256" key="2">
    <source>
        <dbReference type="ARBA" id="ARBA00022679"/>
    </source>
</evidence>
<dbReference type="Gene3D" id="3.40.50.150">
    <property type="entry name" value="Vaccinia Virus protein VP39"/>
    <property type="match status" value="1"/>
</dbReference>
<dbReference type="PROSITE" id="PS01231">
    <property type="entry name" value="TRMA_2"/>
    <property type="match status" value="1"/>
</dbReference>
<dbReference type="InterPro" id="IPR030390">
    <property type="entry name" value="MeTrfase_TrmA_AS"/>
</dbReference>
<dbReference type="PROSITE" id="PS51687">
    <property type="entry name" value="SAM_MT_RNA_M5U"/>
    <property type="match status" value="1"/>
</dbReference>
<dbReference type="EC" id="2.1.1.189" evidence="4"/>
<reference evidence="4" key="1">
    <citation type="submission" date="2019-08" db="EMBL/GenBank/DDBJ databases">
        <authorList>
            <person name="Kucharzyk K."/>
            <person name="Murdoch R.W."/>
            <person name="Higgins S."/>
            <person name="Loffler F."/>
        </authorList>
    </citation>
    <scope>NUCLEOTIDE SEQUENCE</scope>
</reference>
<organism evidence="4">
    <name type="scientific">bioreactor metagenome</name>
    <dbReference type="NCBI Taxonomy" id="1076179"/>
    <lineage>
        <taxon>unclassified sequences</taxon>
        <taxon>metagenomes</taxon>
        <taxon>ecological metagenomes</taxon>
    </lineage>
</organism>
<evidence type="ECO:0000256" key="3">
    <source>
        <dbReference type="ARBA" id="ARBA00022691"/>
    </source>
</evidence>
<dbReference type="EMBL" id="VSSQ01008893">
    <property type="protein sequence ID" value="MPM40146.1"/>
    <property type="molecule type" value="Genomic_DNA"/>
</dbReference>
<comment type="caution">
    <text evidence="4">The sequence shown here is derived from an EMBL/GenBank/DDBJ whole genome shotgun (WGS) entry which is preliminary data.</text>
</comment>
<dbReference type="InterPro" id="IPR010280">
    <property type="entry name" value="U5_MeTrfase_fam"/>
</dbReference>
<dbReference type="Pfam" id="PF05958">
    <property type="entry name" value="tRNA_U5-meth_tr"/>
    <property type="match status" value="1"/>
</dbReference>
<proteinExistence type="predicted"/>